<protein>
    <submittedName>
        <fullName evidence="1">NGG1p interacting factor NIF3</fullName>
    </submittedName>
</protein>
<dbReference type="EMBL" id="PFFQ01000035">
    <property type="protein sequence ID" value="PIW16780.1"/>
    <property type="molecule type" value="Genomic_DNA"/>
</dbReference>
<evidence type="ECO:0000313" key="2">
    <source>
        <dbReference type="Proteomes" id="UP000231019"/>
    </source>
</evidence>
<organism evidence="1 2">
    <name type="scientific">bacterium (Candidatus Blackallbacteria) CG17_big_fil_post_rev_8_21_14_2_50_48_46</name>
    <dbReference type="NCBI Taxonomy" id="2014261"/>
    <lineage>
        <taxon>Bacteria</taxon>
        <taxon>Candidatus Blackallbacteria</taxon>
    </lineage>
</organism>
<sequence length="325" mass="36050">MKLWDIYKFSVELGIQTDPRGPEAVAQELERRCKAFDQLSAAEKEWFDTDQLTNPYPDTRILQGAVDREIKHLFVGIDIGVSELLLVDRLNQKGTGIDAVMAHHPEGLALTTLHQAMDLQTDIFHGHGVPINVADQILQREADKTHFEISVGNYNRVVDAARLLELPMLTSHTTTDNLVQHYIEQKIASAQPRLISEIMELLSHEPEYNEARKLEAGPRLLSGSPDNRCGKIMVDMTGGTDAGTEIYEKLGQAGIGTIVAMHLSPGVREVLEKAHVNIVLAGHMSSDSLGLNLFMDQLEARGLKITAGSGFTRFKRDPETRKLLS</sequence>
<dbReference type="Proteomes" id="UP000231019">
    <property type="component" value="Unassembled WGS sequence"/>
</dbReference>
<reference evidence="1 2" key="1">
    <citation type="submission" date="2017-09" db="EMBL/GenBank/DDBJ databases">
        <title>Depth-based differentiation of microbial function through sediment-hosted aquifers and enrichment of novel symbionts in the deep terrestrial subsurface.</title>
        <authorList>
            <person name="Probst A.J."/>
            <person name="Ladd B."/>
            <person name="Jarett J.K."/>
            <person name="Geller-Mcgrath D.E."/>
            <person name="Sieber C.M."/>
            <person name="Emerson J.B."/>
            <person name="Anantharaman K."/>
            <person name="Thomas B.C."/>
            <person name="Malmstrom R."/>
            <person name="Stieglmeier M."/>
            <person name="Klingl A."/>
            <person name="Woyke T."/>
            <person name="Ryan C.M."/>
            <person name="Banfield J.F."/>
        </authorList>
    </citation>
    <scope>NUCLEOTIDE SEQUENCE [LARGE SCALE GENOMIC DNA]</scope>
    <source>
        <strain evidence="1">CG17_big_fil_post_rev_8_21_14_2_50_48_46</strain>
    </source>
</reference>
<proteinExistence type="predicted"/>
<name>A0A2M7G4T4_9BACT</name>
<gene>
    <name evidence="1" type="ORF">COW36_11590</name>
</gene>
<comment type="caution">
    <text evidence="1">The sequence shown here is derived from an EMBL/GenBank/DDBJ whole genome shotgun (WGS) entry which is preliminary data.</text>
</comment>
<accession>A0A2M7G4T4</accession>
<evidence type="ECO:0000313" key="1">
    <source>
        <dbReference type="EMBL" id="PIW16780.1"/>
    </source>
</evidence>
<dbReference type="AlphaFoldDB" id="A0A2M7G4T4"/>